<dbReference type="InterPro" id="IPR044005">
    <property type="entry name" value="DZR_2"/>
</dbReference>
<dbReference type="Gene3D" id="3.40.50.2020">
    <property type="match status" value="1"/>
</dbReference>
<gene>
    <name evidence="4" type="ORF">H0I76_16250</name>
</gene>
<dbReference type="InterPro" id="IPR000836">
    <property type="entry name" value="PRTase_dom"/>
</dbReference>
<dbReference type="PANTHER" id="PTHR47505">
    <property type="entry name" value="DNA UTILIZATION PROTEIN YHGH"/>
    <property type="match status" value="1"/>
</dbReference>
<organism evidence="4 5">
    <name type="scientific">Thermohalobaculum xanthum</name>
    <dbReference type="NCBI Taxonomy" id="2753746"/>
    <lineage>
        <taxon>Bacteria</taxon>
        <taxon>Pseudomonadati</taxon>
        <taxon>Pseudomonadota</taxon>
        <taxon>Alphaproteobacteria</taxon>
        <taxon>Rhodobacterales</taxon>
        <taxon>Paracoccaceae</taxon>
        <taxon>Thermohalobaculum</taxon>
    </lineage>
</organism>
<dbReference type="InterPro" id="IPR029057">
    <property type="entry name" value="PRTase-like"/>
</dbReference>
<proteinExistence type="inferred from homology"/>
<accession>A0A8J7SHG9</accession>
<dbReference type="CDD" id="cd00029">
    <property type="entry name" value="C1"/>
    <property type="match status" value="1"/>
</dbReference>
<evidence type="ECO:0000256" key="1">
    <source>
        <dbReference type="ARBA" id="ARBA00008007"/>
    </source>
</evidence>
<reference evidence="4" key="1">
    <citation type="submission" date="2020-12" db="EMBL/GenBank/DDBJ databases">
        <title>Bacterial taxonomy.</title>
        <authorList>
            <person name="Pan X."/>
        </authorList>
    </citation>
    <scope>NUCLEOTIDE SEQUENCE</scope>
    <source>
        <strain evidence="4">M0105</strain>
    </source>
</reference>
<comment type="caution">
    <text evidence="4">The sequence shown here is derived from an EMBL/GenBank/DDBJ whole genome shotgun (WGS) entry which is preliminary data.</text>
</comment>
<feature type="domain" description="Double zinc ribbon" evidence="3">
    <location>
        <begin position="4"/>
        <end position="62"/>
    </location>
</feature>
<comment type="similarity">
    <text evidence="1">Belongs to the ComF/GntX family.</text>
</comment>
<keyword evidence="5" id="KW-1185">Reference proteome</keyword>
<sequence>MGGALFPPLCPGCRAETAEPQSLCQSCWSDTEFIAGAVCDTCGRPVTGLPATEPGFRCDECLRNPPEWDRARGVLVYGGTGRRIVLALKHGDRLDVVPMLGQWAARTGEGLIADADLVVPIPLHWTRRLRRRFNQSAELARAALVAARRPEIYAPEVLRRVRRTASQDGRSRSERAENVADALAVAPGAEPLIRGKRILLVDDVMTTGATLSAAATVLRAAGAKSIDALVIALVRAPRDDYLRAEQRKEHPSEESEA</sequence>
<evidence type="ECO:0000313" key="4">
    <source>
        <dbReference type="EMBL" id="MBK0400752.1"/>
    </source>
</evidence>
<protein>
    <submittedName>
        <fullName evidence="4">ComF family protein</fullName>
    </submittedName>
</protein>
<dbReference type="CDD" id="cd06223">
    <property type="entry name" value="PRTases_typeI"/>
    <property type="match status" value="1"/>
</dbReference>
<dbReference type="Pfam" id="PF18912">
    <property type="entry name" value="DZR_2"/>
    <property type="match status" value="1"/>
</dbReference>
<dbReference type="Pfam" id="PF00156">
    <property type="entry name" value="Pribosyltran"/>
    <property type="match status" value="1"/>
</dbReference>
<dbReference type="AlphaFoldDB" id="A0A8J7SHG9"/>
<dbReference type="SUPFAM" id="SSF53271">
    <property type="entry name" value="PRTase-like"/>
    <property type="match status" value="1"/>
</dbReference>
<dbReference type="Proteomes" id="UP000655420">
    <property type="component" value="Unassembled WGS sequence"/>
</dbReference>
<name>A0A8J7SHG9_9RHOB</name>
<dbReference type="PANTHER" id="PTHR47505:SF1">
    <property type="entry name" value="DNA UTILIZATION PROTEIN YHGH"/>
    <property type="match status" value="1"/>
</dbReference>
<evidence type="ECO:0000259" key="3">
    <source>
        <dbReference type="Pfam" id="PF18912"/>
    </source>
</evidence>
<dbReference type="EMBL" id="JAEHHL010000010">
    <property type="protein sequence ID" value="MBK0400752.1"/>
    <property type="molecule type" value="Genomic_DNA"/>
</dbReference>
<evidence type="ECO:0000313" key="5">
    <source>
        <dbReference type="Proteomes" id="UP000655420"/>
    </source>
</evidence>
<feature type="domain" description="Phosphoribosyltransferase" evidence="2">
    <location>
        <begin position="171"/>
        <end position="237"/>
    </location>
</feature>
<evidence type="ECO:0000259" key="2">
    <source>
        <dbReference type="Pfam" id="PF00156"/>
    </source>
</evidence>
<dbReference type="InterPro" id="IPR051910">
    <property type="entry name" value="ComF/GntX_DNA_util-trans"/>
</dbReference>